<sequence>MWRCLMLILAFAYCNASPGSLEVVNDDELVNLFRSEKFVVVLFTKKDCEACEVLEKELTSLREDLVDALNAWVVKAVSSSMVKLYSPTKEPALVFFRHGVPLLYDGPINDELILHTFTDNKEPVVKELNDNTFEHLTQASTGATTGDWLVMFYSDNCVDCQRLQARWEAVGAKLKTRMNVARVNKGSTGAVTGRRFGVQEVPTFILFRQGRLYRYQIPKYDVTSFSSFATDWYKNAKAENIPAPKSPFDDFTQMIADYLRENPWMFWLGIGSFVIGLFIALLQKRRSSPVSKTKSESKPTSKESSKKSK</sequence>
<accession>A0AAE1GZK9</accession>
<keyword evidence="3" id="KW-0732">Signal</keyword>
<dbReference type="InterPro" id="IPR036249">
    <property type="entry name" value="Thioredoxin-like_sf"/>
</dbReference>
<dbReference type="AlphaFoldDB" id="A0AAE1GZK9"/>
<dbReference type="PROSITE" id="PS51352">
    <property type="entry name" value="THIOREDOXIN_2"/>
    <property type="match status" value="1"/>
</dbReference>
<reference evidence="5" key="2">
    <citation type="journal article" date="2023" name="BMC Genomics">
        <title>Pest status, molecular evolution, and epigenetic factors derived from the genome assembly of Frankliniella fusca, a thysanopteran phytovirus vector.</title>
        <authorList>
            <person name="Catto M.A."/>
            <person name="Labadie P.E."/>
            <person name="Jacobson A.L."/>
            <person name="Kennedy G.G."/>
            <person name="Srinivasan R."/>
            <person name="Hunt B.G."/>
        </authorList>
    </citation>
    <scope>NUCLEOTIDE SEQUENCE</scope>
    <source>
        <strain evidence="5">PL_HMW_Pooled</strain>
    </source>
</reference>
<dbReference type="PANTHER" id="PTHR19991">
    <property type="entry name" value="L 2 01289"/>
    <property type="match status" value="1"/>
</dbReference>
<evidence type="ECO:0000256" key="1">
    <source>
        <dbReference type="SAM" id="MobiDB-lite"/>
    </source>
</evidence>
<comment type="caution">
    <text evidence="5">The sequence shown here is derived from an EMBL/GenBank/DDBJ whole genome shotgun (WGS) entry which is preliminary data.</text>
</comment>
<reference evidence="5" key="1">
    <citation type="submission" date="2021-07" db="EMBL/GenBank/DDBJ databases">
        <authorList>
            <person name="Catto M.A."/>
            <person name="Jacobson A."/>
            <person name="Kennedy G."/>
            <person name="Labadie P."/>
            <person name="Hunt B.G."/>
            <person name="Srinivasan R."/>
        </authorList>
    </citation>
    <scope>NUCLEOTIDE SEQUENCE</scope>
    <source>
        <strain evidence="5">PL_HMW_Pooled</strain>
        <tissue evidence="5">Head</tissue>
    </source>
</reference>
<name>A0AAE1GZK9_9NEOP</name>
<dbReference type="SUPFAM" id="SSF52833">
    <property type="entry name" value="Thioredoxin-like"/>
    <property type="match status" value="2"/>
</dbReference>
<gene>
    <name evidence="5" type="ORF">KUF71_021569</name>
</gene>
<dbReference type="EMBL" id="JAHWGI010000289">
    <property type="protein sequence ID" value="KAK3911999.1"/>
    <property type="molecule type" value="Genomic_DNA"/>
</dbReference>
<feature type="region of interest" description="Disordered" evidence="1">
    <location>
        <begin position="286"/>
        <end position="309"/>
    </location>
</feature>
<evidence type="ECO:0000313" key="6">
    <source>
        <dbReference type="Proteomes" id="UP001219518"/>
    </source>
</evidence>
<feature type="chain" id="PRO_5041998040" evidence="3">
    <location>
        <begin position="17"/>
        <end position="309"/>
    </location>
</feature>
<keyword evidence="2" id="KW-0472">Membrane</keyword>
<evidence type="ECO:0000256" key="3">
    <source>
        <dbReference type="SAM" id="SignalP"/>
    </source>
</evidence>
<feature type="signal peptide" evidence="3">
    <location>
        <begin position="1"/>
        <end position="16"/>
    </location>
</feature>
<feature type="compositionally biased region" description="Basic and acidic residues" evidence="1">
    <location>
        <begin position="293"/>
        <end position="309"/>
    </location>
</feature>
<dbReference type="Pfam" id="PF00085">
    <property type="entry name" value="Thioredoxin"/>
    <property type="match status" value="1"/>
</dbReference>
<feature type="transmembrane region" description="Helical" evidence="2">
    <location>
        <begin position="264"/>
        <end position="282"/>
    </location>
</feature>
<feature type="domain" description="Thioredoxin" evidence="4">
    <location>
        <begin position="103"/>
        <end position="238"/>
    </location>
</feature>
<organism evidence="5 6">
    <name type="scientific">Frankliniella fusca</name>
    <dbReference type="NCBI Taxonomy" id="407009"/>
    <lineage>
        <taxon>Eukaryota</taxon>
        <taxon>Metazoa</taxon>
        <taxon>Ecdysozoa</taxon>
        <taxon>Arthropoda</taxon>
        <taxon>Hexapoda</taxon>
        <taxon>Insecta</taxon>
        <taxon>Pterygota</taxon>
        <taxon>Neoptera</taxon>
        <taxon>Paraneoptera</taxon>
        <taxon>Thysanoptera</taxon>
        <taxon>Terebrantia</taxon>
        <taxon>Thripoidea</taxon>
        <taxon>Thripidae</taxon>
        <taxon>Frankliniella</taxon>
    </lineage>
</organism>
<evidence type="ECO:0000259" key="4">
    <source>
        <dbReference type="PROSITE" id="PS51352"/>
    </source>
</evidence>
<dbReference type="Proteomes" id="UP001219518">
    <property type="component" value="Unassembled WGS sequence"/>
</dbReference>
<evidence type="ECO:0000313" key="5">
    <source>
        <dbReference type="EMBL" id="KAK3911999.1"/>
    </source>
</evidence>
<keyword evidence="6" id="KW-1185">Reference proteome</keyword>
<proteinExistence type="predicted"/>
<dbReference type="CDD" id="cd02961">
    <property type="entry name" value="PDI_a_family"/>
    <property type="match status" value="1"/>
</dbReference>
<keyword evidence="2" id="KW-0812">Transmembrane</keyword>
<dbReference type="Gene3D" id="3.40.30.10">
    <property type="entry name" value="Glutaredoxin"/>
    <property type="match status" value="2"/>
</dbReference>
<evidence type="ECO:0000256" key="2">
    <source>
        <dbReference type="SAM" id="Phobius"/>
    </source>
</evidence>
<dbReference type="InterPro" id="IPR013766">
    <property type="entry name" value="Thioredoxin_domain"/>
</dbReference>
<keyword evidence="2" id="KW-1133">Transmembrane helix</keyword>
<dbReference type="PANTHER" id="PTHR19991:SF2">
    <property type="entry name" value="GH08893P"/>
    <property type="match status" value="1"/>
</dbReference>
<protein>
    <submittedName>
        <fullName evidence="5">Thioredoxin domain-containing protein</fullName>
    </submittedName>
</protein>